<evidence type="ECO:0000313" key="1">
    <source>
        <dbReference type="EMBL" id="PSK98720.1"/>
    </source>
</evidence>
<dbReference type="EMBL" id="PYGF01000018">
    <property type="protein sequence ID" value="PSK98720.1"/>
    <property type="molecule type" value="Genomic_DNA"/>
</dbReference>
<dbReference type="Proteomes" id="UP000240708">
    <property type="component" value="Unassembled WGS sequence"/>
</dbReference>
<evidence type="ECO:0000313" key="2">
    <source>
        <dbReference type="Proteomes" id="UP000240708"/>
    </source>
</evidence>
<dbReference type="PANTHER" id="PTHR38471">
    <property type="entry name" value="FOUR HELIX BUNDLE PROTEIN"/>
    <property type="match status" value="1"/>
</dbReference>
<sequence>MEFKLFEDLEVWKKGRELRLFVRDLIRKFPSEEKYALTLQIRKSSRSITNNLAEGHGRYFYQENIQFCRISRGSLTETLDHVIVAFDVEYISQHELDNFRILYNDCLKLLNG</sequence>
<keyword evidence="2" id="KW-1185">Reference proteome</keyword>
<dbReference type="AlphaFoldDB" id="A0A2P8DNE3"/>
<dbReference type="SUPFAM" id="SSF158446">
    <property type="entry name" value="IVS-encoded protein-like"/>
    <property type="match status" value="1"/>
</dbReference>
<dbReference type="PANTHER" id="PTHR38471:SF2">
    <property type="entry name" value="FOUR HELIX BUNDLE PROTEIN"/>
    <property type="match status" value="1"/>
</dbReference>
<gene>
    <name evidence="1" type="ORF">CLV48_1187</name>
</gene>
<reference evidence="1 2" key="1">
    <citation type="submission" date="2018-03" db="EMBL/GenBank/DDBJ databases">
        <title>Genomic Encyclopedia of Archaeal and Bacterial Type Strains, Phase II (KMG-II): from individual species to whole genera.</title>
        <authorList>
            <person name="Goeker M."/>
        </authorList>
    </citation>
    <scope>NUCLEOTIDE SEQUENCE [LARGE SCALE GENOMIC DNA]</scope>
    <source>
        <strain evidence="1 2">DSM 28057</strain>
    </source>
</reference>
<dbReference type="OrthoDB" id="9811959at2"/>
<organism evidence="1 2">
    <name type="scientific">Cecembia rubra</name>
    <dbReference type="NCBI Taxonomy" id="1485585"/>
    <lineage>
        <taxon>Bacteria</taxon>
        <taxon>Pseudomonadati</taxon>
        <taxon>Bacteroidota</taxon>
        <taxon>Cytophagia</taxon>
        <taxon>Cytophagales</taxon>
        <taxon>Cyclobacteriaceae</taxon>
        <taxon>Cecembia</taxon>
    </lineage>
</organism>
<comment type="caution">
    <text evidence="1">The sequence shown here is derived from an EMBL/GenBank/DDBJ whole genome shotgun (WGS) entry which is preliminary data.</text>
</comment>
<dbReference type="Gene3D" id="1.20.1440.60">
    <property type="entry name" value="23S rRNA-intervening sequence"/>
    <property type="match status" value="1"/>
</dbReference>
<dbReference type="RefSeq" id="WP_106568976.1">
    <property type="nucleotide sequence ID" value="NZ_PYGF01000018.1"/>
</dbReference>
<dbReference type="Pfam" id="PF05635">
    <property type="entry name" value="23S_rRNA_IVP"/>
    <property type="match status" value="1"/>
</dbReference>
<dbReference type="InterPro" id="IPR036583">
    <property type="entry name" value="23S_rRNA_IVS_sf"/>
</dbReference>
<protein>
    <submittedName>
        <fullName evidence="1">Four helix bundle protein</fullName>
    </submittedName>
</protein>
<proteinExistence type="predicted"/>
<dbReference type="NCBIfam" id="TIGR02436">
    <property type="entry name" value="four helix bundle protein"/>
    <property type="match status" value="1"/>
</dbReference>
<accession>A0A2P8DNE3</accession>
<dbReference type="InterPro" id="IPR012657">
    <property type="entry name" value="23S_rRNA-intervening_sequence"/>
</dbReference>
<dbReference type="CDD" id="cd16377">
    <property type="entry name" value="23S_rRNA_IVP_like"/>
    <property type="match status" value="1"/>
</dbReference>
<name>A0A2P8DNE3_9BACT</name>